<dbReference type="EMBL" id="LQYT01000123">
    <property type="protein sequence ID" value="KYD10065.1"/>
    <property type="molecule type" value="Genomic_DNA"/>
</dbReference>
<gene>
    <name evidence="1" type="ORF">B4135_3641</name>
</gene>
<proteinExistence type="predicted"/>
<name>A0A150LCU4_9BACI</name>
<accession>A0A150LCU4</accession>
<comment type="caution">
    <text evidence="1">The sequence shown here is derived from an EMBL/GenBank/DDBJ whole genome shotgun (WGS) entry which is preliminary data.</text>
</comment>
<protein>
    <submittedName>
        <fullName evidence="1">Uncharacterized protein</fullName>
    </submittedName>
</protein>
<dbReference type="AlphaFoldDB" id="A0A150LCU4"/>
<evidence type="ECO:0000313" key="2">
    <source>
        <dbReference type="Proteomes" id="UP000075683"/>
    </source>
</evidence>
<sequence length="50" mass="5769">MLSAGVRFLSLEADFLGDLPWADKLPDTIKIFHINRKVDVDMIKKNGYYI</sequence>
<organism evidence="1 2">
    <name type="scientific">Caldibacillus debilis</name>
    <dbReference type="NCBI Taxonomy" id="301148"/>
    <lineage>
        <taxon>Bacteria</taxon>
        <taxon>Bacillati</taxon>
        <taxon>Bacillota</taxon>
        <taxon>Bacilli</taxon>
        <taxon>Bacillales</taxon>
        <taxon>Bacillaceae</taxon>
        <taxon>Caldibacillus</taxon>
    </lineage>
</organism>
<dbReference type="Proteomes" id="UP000075683">
    <property type="component" value="Unassembled WGS sequence"/>
</dbReference>
<reference evidence="1 2" key="1">
    <citation type="submission" date="2016-01" db="EMBL/GenBank/DDBJ databases">
        <title>Draft Genome Sequences of Seven Thermophilic Sporeformers Isolated from Foods.</title>
        <authorList>
            <person name="Berendsen E.M."/>
            <person name="Wells-Bennik M.H."/>
            <person name="Krawcyk A.O."/>
            <person name="De Jong A."/>
            <person name="Holsappel S."/>
            <person name="Eijlander R.T."/>
            <person name="Kuipers O.P."/>
        </authorList>
    </citation>
    <scope>NUCLEOTIDE SEQUENCE [LARGE SCALE GENOMIC DNA]</scope>
    <source>
        <strain evidence="1 2">B4135</strain>
    </source>
</reference>
<evidence type="ECO:0000313" key="1">
    <source>
        <dbReference type="EMBL" id="KYD10065.1"/>
    </source>
</evidence>